<sequence length="320" mass="37077">MHCYEQLLTVAFDENDTRNTLGVTGMTTLLTAMILLRKEDNAIAHDNRGWIFAIDNILSVLLYRDVFTHYRTNLVGELQLSFTLELDATKTIRDLEQRSVLTHIKRAIVKGYNGIPSLTSEEEAPEIFPKDIVLRDKTLLSNWYDMGCLRIPKRVHLTFGICVDDTQRVYRNKPQLLFQIIAHNLSKHILDRRSFSPMFQNYARNKSVGFRLLEAKPSELKVYLYDNYIPSLPLEGIHAPDTMRTNTQTPYTEMNESFHILSNYDNTQHGNFTATDVQRELVKAFQKEELLLGTEEYVSKIIERNMVGLLLLKYININIT</sequence>
<dbReference type="EMBL" id="ASPP01012705">
    <property type="protein sequence ID" value="ETO20345.1"/>
    <property type="molecule type" value="Genomic_DNA"/>
</dbReference>
<keyword evidence="2" id="KW-1185">Reference proteome</keyword>
<organism evidence="1 2">
    <name type="scientific">Reticulomyxa filosa</name>
    <dbReference type="NCBI Taxonomy" id="46433"/>
    <lineage>
        <taxon>Eukaryota</taxon>
        <taxon>Sar</taxon>
        <taxon>Rhizaria</taxon>
        <taxon>Retaria</taxon>
        <taxon>Foraminifera</taxon>
        <taxon>Monothalamids</taxon>
        <taxon>Reticulomyxidae</taxon>
        <taxon>Reticulomyxa</taxon>
    </lineage>
</organism>
<proteinExistence type="predicted"/>
<dbReference type="Proteomes" id="UP000023152">
    <property type="component" value="Unassembled WGS sequence"/>
</dbReference>
<evidence type="ECO:0000313" key="1">
    <source>
        <dbReference type="EMBL" id="ETO20345.1"/>
    </source>
</evidence>
<protein>
    <submittedName>
        <fullName evidence="1">Uncharacterized protein</fullName>
    </submittedName>
</protein>
<evidence type="ECO:0000313" key="2">
    <source>
        <dbReference type="Proteomes" id="UP000023152"/>
    </source>
</evidence>
<accession>X6N251</accession>
<name>X6N251_RETFI</name>
<reference evidence="1 2" key="1">
    <citation type="journal article" date="2013" name="Curr. Biol.">
        <title>The Genome of the Foraminiferan Reticulomyxa filosa.</title>
        <authorList>
            <person name="Glockner G."/>
            <person name="Hulsmann N."/>
            <person name="Schleicher M."/>
            <person name="Noegel A.A."/>
            <person name="Eichinger L."/>
            <person name="Gallinger C."/>
            <person name="Pawlowski J."/>
            <person name="Sierra R."/>
            <person name="Euteneuer U."/>
            <person name="Pillet L."/>
            <person name="Moustafa A."/>
            <person name="Platzer M."/>
            <person name="Groth M."/>
            <person name="Szafranski K."/>
            <person name="Schliwa M."/>
        </authorList>
    </citation>
    <scope>NUCLEOTIDE SEQUENCE [LARGE SCALE GENOMIC DNA]</scope>
</reference>
<gene>
    <name evidence="1" type="ORF">RFI_16872</name>
</gene>
<dbReference type="AlphaFoldDB" id="X6N251"/>
<comment type="caution">
    <text evidence="1">The sequence shown here is derived from an EMBL/GenBank/DDBJ whole genome shotgun (WGS) entry which is preliminary data.</text>
</comment>